<evidence type="ECO:0000313" key="3">
    <source>
        <dbReference type="Proteomes" id="UP000246991"/>
    </source>
</evidence>
<protein>
    <submittedName>
        <fullName evidence="2">Uncharacterized protein</fullName>
    </submittedName>
</protein>
<organism evidence="2 3">
    <name type="scientific">Tuber magnatum</name>
    <name type="common">white Piedmont truffle</name>
    <dbReference type="NCBI Taxonomy" id="42249"/>
    <lineage>
        <taxon>Eukaryota</taxon>
        <taxon>Fungi</taxon>
        <taxon>Dikarya</taxon>
        <taxon>Ascomycota</taxon>
        <taxon>Pezizomycotina</taxon>
        <taxon>Pezizomycetes</taxon>
        <taxon>Pezizales</taxon>
        <taxon>Tuberaceae</taxon>
        <taxon>Tuber</taxon>
    </lineage>
</organism>
<dbReference type="EMBL" id="PYWC01000089">
    <property type="protein sequence ID" value="PWW73004.1"/>
    <property type="molecule type" value="Genomic_DNA"/>
</dbReference>
<gene>
    <name evidence="2" type="ORF">C7212DRAFT_366233</name>
</gene>
<comment type="caution">
    <text evidence="2">The sequence shown here is derived from an EMBL/GenBank/DDBJ whole genome shotgun (WGS) entry which is preliminary data.</text>
</comment>
<proteinExistence type="predicted"/>
<dbReference type="Proteomes" id="UP000246991">
    <property type="component" value="Unassembled WGS sequence"/>
</dbReference>
<evidence type="ECO:0000256" key="1">
    <source>
        <dbReference type="SAM" id="Coils"/>
    </source>
</evidence>
<dbReference type="AlphaFoldDB" id="A0A317SEZ0"/>
<dbReference type="OrthoDB" id="5329816at2759"/>
<sequence length="559" mass="62975">MAKEVGEKKWNRLWITVCSCGAEQKPVATCWLNPRDQHILRSPLAIHDTAIPSTTYSSRDLPLFYSSTRQTVIMTSLILGSRALRSLDHHTSKFCRTFRCIPRTEWSGSQVVGERDQPVLFDAILVARSPIGKVGSLVQDARKTLTDAAKVDKLYVKKRQRRMFVANSGGLDLANLNHRLDTELRALKETMATQKAELELALKDRIAAHKAEAALESKERMAAHKAETAQEVKKMAAHKAETAQELKKMAAHKAETAQVLKKMAAQKAETTQELKKEIASYKAETTDELRKMAVDNAETAEVLHAKMAAYKAETVQELHMKMAANKDETVQELKKLAARKAESTADLHAKMAVHKAETAEELQKLAAHEAETTKELHAKMAVHKAELDLIDSQQEERLRYLLRSDDCYKLVRNRYLSTFKRDYLQTCTKADLEIIANGDLTAHWGDAIIDSSLYTQPNGRTDVEVFQKLYGILPHNMEGIREDKTIYILNTHAGILSSISKKGSDKFSDAFAKFIKLFEISGFDESYLYGKDTEVTRAYGAFVDCVLSEVKHVRPRRRS</sequence>
<name>A0A317SEZ0_9PEZI</name>
<evidence type="ECO:0000313" key="2">
    <source>
        <dbReference type="EMBL" id="PWW73004.1"/>
    </source>
</evidence>
<keyword evidence="1" id="KW-0175">Coiled coil</keyword>
<accession>A0A317SEZ0</accession>
<feature type="coiled-coil region" evidence="1">
    <location>
        <begin position="177"/>
        <end position="204"/>
    </location>
</feature>
<reference evidence="2 3" key="1">
    <citation type="submission" date="2018-03" db="EMBL/GenBank/DDBJ databases">
        <title>Genomes of Pezizomycetes fungi and the evolution of truffles.</title>
        <authorList>
            <person name="Murat C."/>
            <person name="Payen T."/>
            <person name="Noel B."/>
            <person name="Kuo A."/>
            <person name="Martin F.M."/>
        </authorList>
    </citation>
    <scope>NUCLEOTIDE SEQUENCE [LARGE SCALE GENOMIC DNA]</scope>
    <source>
        <strain evidence="2">091103-1</strain>
    </source>
</reference>
<keyword evidence="3" id="KW-1185">Reference proteome</keyword>
<dbReference type="STRING" id="42249.A0A317SEZ0"/>